<protein>
    <submittedName>
        <fullName evidence="1">Uncharacterized protein</fullName>
    </submittedName>
</protein>
<name>A0A6M3J5Y0_9ZZZZ</name>
<dbReference type="EMBL" id="MT141532">
    <property type="protein sequence ID" value="QJA65104.1"/>
    <property type="molecule type" value="Genomic_DNA"/>
</dbReference>
<organism evidence="1">
    <name type="scientific">viral metagenome</name>
    <dbReference type="NCBI Taxonomy" id="1070528"/>
    <lineage>
        <taxon>unclassified sequences</taxon>
        <taxon>metagenomes</taxon>
        <taxon>organismal metagenomes</taxon>
    </lineage>
</organism>
<accession>A0A6M3J5Y0</accession>
<proteinExistence type="predicted"/>
<evidence type="ECO:0000313" key="1">
    <source>
        <dbReference type="EMBL" id="QJA65104.1"/>
    </source>
</evidence>
<gene>
    <name evidence="1" type="ORF">MM415B00433_0012</name>
</gene>
<dbReference type="AlphaFoldDB" id="A0A6M3J5Y0"/>
<sequence length="175" mass="20068">MDEQFQARIKIQQDILLTLKEIRHRKIKLIESIQAEVDRMFGEKLRKAELLVKQADLQLDILYLATELQVKSKQVEEMIERGKDYDKELAEQSKEVNAELPMLIVQAGDLVKGYSGKTGVDTIEALLALISKDGKFYNKKSGTITFPTDEERNSFYVSLKQQLARYHAINNPKPA</sequence>
<reference evidence="1" key="1">
    <citation type="submission" date="2020-03" db="EMBL/GenBank/DDBJ databases">
        <title>The deep terrestrial virosphere.</title>
        <authorList>
            <person name="Holmfeldt K."/>
            <person name="Nilsson E."/>
            <person name="Simone D."/>
            <person name="Lopez-Fernandez M."/>
            <person name="Wu X."/>
            <person name="de Brujin I."/>
            <person name="Lundin D."/>
            <person name="Andersson A."/>
            <person name="Bertilsson S."/>
            <person name="Dopson M."/>
        </authorList>
    </citation>
    <scope>NUCLEOTIDE SEQUENCE</scope>
    <source>
        <strain evidence="1">MM415B00433</strain>
    </source>
</reference>